<organism evidence="2 3">
    <name type="scientific">Acidovorax phage ACP17</name>
    <dbReference type="NCBI Taxonomy" id="2010329"/>
    <lineage>
        <taxon>Viruses</taxon>
        <taxon>Duplodnaviria</taxon>
        <taxon>Heunggongvirae</taxon>
        <taxon>Uroviricota</taxon>
        <taxon>Caudoviricetes</taxon>
        <taxon>Busanvirus</taxon>
        <taxon>Busanvirus ACP17</taxon>
    </lineage>
</organism>
<dbReference type="GeneID" id="40085781"/>
<dbReference type="KEGG" id="vg:40085781"/>
<evidence type="ECO:0000313" key="3">
    <source>
        <dbReference type="Proteomes" id="UP000224101"/>
    </source>
</evidence>
<feature type="region of interest" description="Disordered" evidence="1">
    <location>
        <begin position="1"/>
        <end position="20"/>
    </location>
</feature>
<dbReference type="RefSeq" id="YP_009609696.1">
    <property type="nucleotide sequence ID" value="NC_041997.1"/>
</dbReference>
<reference evidence="2 3" key="1">
    <citation type="submission" date="2017-08" db="EMBL/GenBank/DDBJ databases">
        <title>Characterization and complete genome sequence of novel bacteriophage infecting the causal agent of bacterial fruit blotch, Acidovorax citrulli.</title>
        <authorList>
            <person name="Midani A.R."/>
            <person name="Park S.-H."/>
            <person name="Choi T.-J."/>
        </authorList>
    </citation>
    <scope>NUCLEOTIDE SEQUENCE [LARGE SCALE GENOMIC DNA]</scope>
</reference>
<dbReference type="EMBL" id="KY979132">
    <property type="protein sequence ID" value="ASD50375.1"/>
    <property type="molecule type" value="Genomic_DNA"/>
</dbReference>
<protein>
    <submittedName>
        <fullName evidence="2">Uncharacterized protein</fullName>
    </submittedName>
</protein>
<name>A0A218M2V1_9CAUD</name>
<dbReference type="Proteomes" id="UP000224101">
    <property type="component" value="Segment"/>
</dbReference>
<accession>A0A218M2V1</accession>
<evidence type="ECO:0000256" key="1">
    <source>
        <dbReference type="SAM" id="MobiDB-lite"/>
    </source>
</evidence>
<sequence length="246" mass="27491">MKETMSPNQNSSPESQTQLLESRIKDRVAQVLAAKIAEKLPSAQLKESSEGGADLKLLALAKSFGGKDTDYQEGVFVAEFESQAALDHFADALDDLDCVDSYEIRVQGGDGEVVSYDALPQDIRAVVIVYLGEDYIDYGFYETEDEDHEAAQVEPDQSIELNEVARRIKVNSRGTKRIKMQCQPGYKWDANNRACVKITGNELATKRKANRRAVLTKKSMGSTFKKRVVRKTKKAMRYRKALGLNT</sequence>
<keyword evidence="3" id="KW-1185">Reference proteome</keyword>
<proteinExistence type="predicted"/>
<evidence type="ECO:0000313" key="2">
    <source>
        <dbReference type="EMBL" id="ASD50375.1"/>
    </source>
</evidence>